<comment type="caution">
    <text evidence="7">The sequence shown here is derived from an EMBL/GenBank/DDBJ whole genome shotgun (WGS) entry which is preliminary data.</text>
</comment>
<evidence type="ECO:0000259" key="6">
    <source>
        <dbReference type="Pfam" id="PF06925"/>
    </source>
</evidence>
<evidence type="ECO:0000313" key="7">
    <source>
        <dbReference type="EMBL" id="MFC4077657.1"/>
    </source>
</evidence>
<dbReference type="InterPro" id="IPR009695">
    <property type="entry name" value="Diacylglyc_glucosyltr_N"/>
</dbReference>
<dbReference type="Pfam" id="PF06925">
    <property type="entry name" value="MGDG_synth"/>
    <property type="match status" value="1"/>
</dbReference>
<dbReference type="RefSeq" id="WP_380705464.1">
    <property type="nucleotide sequence ID" value="NZ_JBHSAP010000015.1"/>
</dbReference>
<sequence length="398" mass="44912">MDRVMPSGGLPTDRGWASATVVGHNKDVLLVSENFGAGHTRAAEALARGIGEADAGIRVHMVELGRELRPQMNQALLYSYLGMIRKAPNLWRKVYGRHHGRSFPRWIEWCLYHSLYSSLSEYIQRFQPRLVVSTHPFASSGIARLKREGTPLLLCTVITDFAAHGSWVNPEVDLYLVPHHGVKDQLIWMGVKPGRIAVTGIPADNRFWEEKDKTETRLRLGLKPMPTVLILGGGLGVGRTSDMVRTAAKWKDHLQLVVCTGHNEKLRESFLQCEELKHPHVHITGFTREIADWMDAADIILSKPGGMTCTEAIAKGKPLLLFGSIPGHEEKNSHFMEEQGLAVRVSDEEELDGWFHRLLTDEHCFDRVREQMLTWRWKIHPSRSVSAVLHLLEPSTAR</sequence>
<dbReference type="InterPro" id="IPR007235">
    <property type="entry name" value="Glyco_trans_28_C"/>
</dbReference>
<dbReference type="InterPro" id="IPR050519">
    <property type="entry name" value="Glycosyltransf_28_UgtP"/>
</dbReference>
<feature type="domain" description="Glycosyl transferase family 28 C-terminal" evidence="5">
    <location>
        <begin position="227"/>
        <end position="350"/>
    </location>
</feature>
<dbReference type="Proteomes" id="UP001595843">
    <property type="component" value="Unassembled WGS sequence"/>
</dbReference>
<gene>
    <name evidence="7" type="ORF">ACFOUO_12695</name>
</gene>
<comment type="similarity">
    <text evidence="2">Belongs to the glycosyltransferase 28 family.</text>
</comment>
<name>A0ABV8JFF3_9BACL</name>
<reference evidence="8" key="1">
    <citation type="journal article" date="2019" name="Int. J. Syst. Evol. Microbiol.">
        <title>The Global Catalogue of Microorganisms (GCM) 10K type strain sequencing project: providing services to taxonomists for standard genome sequencing and annotation.</title>
        <authorList>
            <consortium name="The Broad Institute Genomics Platform"/>
            <consortium name="The Broad Institute Genome Sequencing Center for Infectious Disease"/>
            <person name="Wu L."/>
            <person name="Ma J."/>
        </authorList>
    </citation>
    <scope>NUCLEOTIDE SEQUENCE [LARGE SCALE GENOMIC DNA]</scope>
    <source>
        <strain evidence="8">IBRC-M 10813</strain>
    </source>
</reference>
<keyword evidence="4" id="KW-0808">Transferase</keyword>
<evidence type="ECO:0000256" key="2">
    <source>
        <dbReference type="ARBA" id="ARBA00006962"/>
    </source>
</evidence>
<dbReference type="Gene3D" id="3.40.50.2000">
    <property type="entry name" value="Glycogen Phosphorylase B"/>
    <property type="match status" value="1"/>
</dbReference>
<keyword evidence="3" id="KW-0328">Glycosyltransferase</keyword>
<protein>
    <submittedName>
        <fullName evidence="7">Glycosyltransferase</fullName>
    </submittedName>
</protein>
<dbReference type="Pfam" id="PF04101">
    <property type="entry name" value="Glyco_tran_28_C"/>
    <property type="match status" value="1"/>
</dbReference>
<evidence type="ECO:0000313" key="8">
    <source>
        <dbReference type="Proteomes" id="UP001595843"/>
    </source>
</evidence>
<dbReference type="EMBL" id="JBHSAP010000015">
    <property type="protein sequence ID" value="MFC4077657.1"/>
    <property type="molecule type" value="Genomic_DNA"/>
</dbReference>
<evidence type="ECO:0000256" key="4">
    <source>
        <dbReference type="ARBA" id="ARBA00022679"/>
    </source>
</evidence>
<accession>A0ABV8JFF3</accession>
<feature type="domain" description="Diacylglycerol glucosyltransferase N-terminal" evidence="6">
    <location>
        <begin position="39"/>
        <end position="202"/>
    </location>
</feature>
<evidence type="ECO:0000259" key="5">
    <source>
        <dbReference type="Pfam" id="PF04101"/>
    </source>
</evidence>
<organism evidence="7 8">
    <name type="scientific">Salinithrix halophila</name>
    <dbReference type="NCBI Taxonomy" id="1485204"/>
    <lineage>
        <taxon>Bacteria</taxon>
        <taxon>Bacillati</taxon>
        <taxon>Bacillota</taxon>
        <taxon>Bacilli</taxon>
        <taxon>Bacillales</taxon>
        <taxon>Thermoactinomycetaceae</taxon>
        <taxon>Salinithrix</taxon>
    </lineage>
</organism>
<evidence type="ECO:0000256" key="3">
    <source>
        <dbReference type="ARBA" id="ARBA00022676"/>
    </source>
</evidence>
<evidence type="ECO:0000256" key="1">
    <source>
        <dbReference type="ARBA" id="ARBA00004370"/>
    </source>
</evidence>
<proteinExistence type="inferred from homology"/>
<dbReference type="PANTHER" id="PTHR43025">
    <property type="entry name" value="MONOGALACTOSYLDIACYLGLYCEROL SYNTHASE"/>
    <property type="match status" value="1"/>
</dbReference>
<comment type="subcellular location">
    <subcellularLocation>
        <location evidence="1">Membrane</location>
    </subcellularLocation>
</comment>
<dbReference type="PANTHER" id="PTHR43025:SF3">
    <property type="entry name" value="MONOGALACTOSYLDIACYLGLYCEROL SYNTHASE 1, CHLOROPLASTIC"/>
    <property type="match status" value="1"/>
</dbReference>
<keyword evidence="8" id="KW-1185">Reference proteome</keyword>
<dbReference type="SUPFAM" id="SSF53756">
    <property type="entry name" value="UDP-Glycosyltransferase/glycogen phosphorylase"/>
    <property type="match status" value="1"/>
</dbReference>